<evidence type="ECO:0000256" key="1">
    <source>
        <dbReference type="SAM" id="MobiDB-lite"/>
    </source>
</evidence>
<protein>
    <submittedName>
        <fullName evidence="2">Uncharacterized protein</fullName>
    </submittedName>
</protein>
<keyword evidence="3" id="KW-1185">Reference proteome</keyword>
<dbReference type="EMBL" id="JACEIK010003057">
    <property type="protein sequence ID" value="MCD9640096.1"/>
    <property type="molecule type" value="Genomic_DNA"/>
</dbReference>
<proteinExistence type="predicted"/>
<accession>A0ABS8V173</accession>
<feature type="compositionally biased region" description="Basic and acidic residues" evidence="1">
    <location>
        <begin position="94"/>
        <end position="109"/>
    </location>
</feature>
<reference evidence="2 3" key="1">
    <citation type="journal article" date="2021" name="BMC Genomics">
        <title>Datura genome reveals duplications of psychoactive alkaloid biosynthetic genes and high mutation rate following tissue culture.</title>
        <authorList>
            <person name="Rajewski A."/>
            <person name="Carter-House D."/>
            <person name="Stajich J."/>
            <person name="Litt A."/>
        </authorList>
    </citation>
    <scope>NUCLEOTIDE SEQUENCE [LARGE SCALE GENOMIC DNA]</scope>
    <source>
        <strain evidence="2">AR-01</strain>
    </source>
</reference>
<organism evidence="2 3">
    <name type="scientific">Datura stramonium</name>
    <name type="common">Jimsonweed</name>
    <name type="synonym">Common thornapple</name>
    <dbReference type="NCBI Taxonomy" id="4076"/>
    <lineage>
        <taxon>Eukaryota</taxon>
        <taxon>Viridiplantae</taxon>
        <taxon>Streptophyta</taxon>
        <taxon>Embryophyta</taxon>
        <taxon>Tracheophyta</taxon>
        <taxon>Spermatophyta</taxon>
        <taxon>Magnoliopsida</taxon>
        <taxon>eudicotyledons</taxon>
        <taxon>Gunneridae</taxon>
        <taxon>Pentapetalae</taxon>
        <taxon>asterids</taxon>
        <taxon>lamiids</taxon>
        <taxon>Solanales</taxon>
        <taxon>Solanaceae</taxon>
        <taxon>Solanoideae</taxon>
        <taxon>Datureae</taxon>
        <taxon>Datura</taxon>
    </lineage>
</organism>
<dbReference type="Proteomes" id="UP000823775">
    <property type="component" value="Unassembled WGS sequence"/>
</dbReference>
<feature type="region of interest" description="Disordered" evidence="1">
    <location>
        <begin position="83"/>
        <end position="125"/>
    </location>
</feature>
<gene>
    <name evidence="2" type="ORF">HAX54_025169</name>
</gene>
<comment type="caution">
    <text evidence="2">The sequence shown here is derived from an EMBL/GenBank/DDBJ whole genome shotgun (WGS) entry which is preliminary data.</text>
</comment>
<name>A0ABS8V173_DATST</name>
<evidence type="ECO:0000313" key="3">
    <source>
        <dbReference type="Proteomes" id="UP000823775"/>
    </source>
</evidence>
<evidence type="ECO:0000313" key="2">
    <source>
        <dbReference type="EMBL" id="MCD9640096.1"/>
    </source>
</evidence>
<sequence length="125" mass="14007">MYAQEGRSSKFDSIFVLMAQSDDEENEEELERAKMSLLTQFEKNSALHEELMKVKKDLNKSLSVMSSTINLIEELEAGELVKLQPVPGEGPDPPESHVIRQMNTEKEGSNDDETLDPETPISQPG</sequence>